<name>A0ABN8JIS4_9HYPH</name>
<dbReference type="EMBL" id="CAKXZS010000010">
    <property type="protein sequence ID" value="CAH2396883.1"/>
    <property type="molecule type" value="Genomic_DNA"/>
</dbReference>
<dbReference type="Proteomes" id="UP001152604">
    <property type="component" value="Unassembled WGS sequence"/>
</dbReference>
<comment type="caution">
    <text evidence="1">The sequence shown here is derived from an EMBL/GenBank/DDBJ whole genome shotgun (WGS) entry which is preliminary data.</text>
</comment>
<evidence type="ECO:0000313" key="2">
    <source>
        <dbReference type="Proteomes" id="UP001152604"/>
    </source>
</evidence>
<sequence>MRSALTTHEARRSDNKIAPFVDYLRERVAAYPDLTAVRLRREIRERGYEGACTAVKRFVVAIRPEDQVRPFEVLFETRPDIMRRSTWPAPSAISTI</sequence>
<protein>
    <recommendedName>
        <fullName evidence="3">Transposase</fullName>
    </recommendedName>
</protein>
<organism evidence="1 2">
    <name type="scientific">Mesorhizobium ventifaucium</name>
    <dbReference type="NCBI Taxonomy" id="666020"/>
    <lineage>
        <taxon>Bacteria</taxon>
        <taxon>Pseudomonadati</taxon>
        <taxon>Pseudomonadota</taxon>
        <taxon>Alphaproteobacteria</taxon>
        <taxon>Hyphomicrobiales</taxon>
        <taxon>Phyllobacteriaceae</taxon>
        <taxon>Mesorhizobium</taxon>
    </lineage>
</organism>
<keyword evidence="2" id="KW-1185">Reference proteome</keyword>
<evidence type="ECO:0008006" key="3">
    <source>
        <dbReference type="Google" id="ProtNLM"/>
    </source>
</evidence>
<gene>
    <name evidence="1" type="ORF">MES4922_180021</name>
</gene>
<accession>A0ABN8JIS4</accession>
<evidence type="ECO:0000313" key="1">
    <source>
        <dbReference type="EMBL" id="CAH2396883.1"/>
    </source>
</evidence>
<reference evidence="1" key="1">
    <citation type="submission" date="2022-03" db="EMBL/GenBank/DDBJ databases">
        <authorList>
            <person name="Brunel B."/>
        </authorList>
    </citation>
    <scope>NUCLEOTIDE SEQUENCE</scope>
    <source>
        <strain evidence="1">STM4922sample</strain>
    </source>
</reference>
<proteinExistence type="predicted"/>